<evidence type="ECO:0000313" key="2">
    <source>
        <dbReference type="EMBL" id="KGM07481.1"/>
    </source>
</evidence>
<name>A0A0A0BHQ1_9GAMM</name>
<feature type="domain" description="Helicase HerA-like C-terminal" evidence="1">
    <location>
        <begin position="9"/>
        <end position="482"/>
    </location>
</feature>
<organism evidence="2 3">
    <name type="scientific">Methylophaga thiooxydans</name>
    <dbReference type="NCBI Taxonomy" id="392484"/>
    <lineage>
        <taxon>Bacteria</taxon>
        <taxon>Pseudomonadati</taxon>
        <taxon>Pseudomonadota</taxon>
        <taxon>Gammaproteobacteria</taxon>
        <taxon>Thiotrichales</taxon>
        <taxon>Piscirickettsiaceae</taxon>
        <taxon>Methylophaga</taxon>
    </lineage>
</organism>
<dbReference type="Proteomes" id="UP000029999">
    <property type="component" value="Unassembled WGS sequence"/>
</dbReference>
<dbReference type="InterPro" id="IPR051162">
    <property type="entry name" value="T4SS_component"/>
</dbReference>
<dbReference type="InterPro" id="IPR027417">
    <property type="entry name" value="P-loop_NTPase"/>
</dbReference>
<accession>A0A0A0BHQ1</accession>
<dbReference type="CDD" id="cd01127">
    <property type="entry name" value="TrwB_TraG_TraD_VirD4"/>
    <property type="match status" value="1"/>
</dbReference>
<dbReference type="Gene3D" id="3.40.50.300">
    <property type="entry name" value="P-loop containing nucleotide triphosphate hydrolases"/>
    <property type="match status" value="2"/>
</dbReference>
<gene>
    <name evidence="2" type="ORF">LP43_1092</name>
</gene>
<dbReference type="SUPFAM" id="SSF52540">
    <property type="entry name" value="P-loop containing nucleoside triphosphate hydrolases"/>
    <property type="match status" value="1"/>
</dbReference>
<dbReference type="RefSeq" id="WP_036312796.1">
    <property type="nucleotide sequence ID" value="NZ_JRQD01000002.1"/>
</dbReference>
<dbReference type="PANTHER" id="PTHR30121">
    <property type="entry name" value="UNCHARACTERIZED PROTEIN YJGR-RELATED"/>
    <property type="match status" value="1"/>
</dbReference>
<dbReference type="STRING" id="392484.LP43_1092"/>
<comment type="caution">
    <text evidence="2">The sequence shown here is derived from an EMBL/GenBank/DDBJ whole genome shotgun (WGS) entry which is preliminary data.</text>
</comment>
<sequence length="483" mass="52871">MVAPIFLGQAEQAVTLLPEMANRHGLIAGATGTGKTVTLQGLAESFSHIGVPVFAADIKGDLSGVSQAGKTHPKITERVEIMKLDTFSFTGFPVTCWDVFGQKGHPLRTTISDMGPLLLSRLLNLNDTQQGILTLVFRVADDNGWLVLDLKDLRAMLQFVADNAAEFRTLYGNISAASVGAIQRRLLSLEEQGASELFGEPVLNLDDLMQTDANGRGVINLLAADDLMQSPQLYSAFLLWLMAELFEQLPEIGDPEKPKLVLFFDEAHLIFDDAPKVLLDKIEQVVRLIRSKGVGVYFVTQNPTDIPDTVLGQLGNRIQHALRAYTAKDQKALKAAAETFRDNPAFDTREKLTELGVGEALVSTLDEKGRPQVVQQTLIKPPQSQIGPITDTQRQSLLSESLVAGVYEKILDRESAHEVLMERAEQMEKQATKQVSTKAKKKPATRQRQSMFEAFAKSTLRSIGTQIGGKLVRGLLGSLLGSK</sequence>
<dbReference type="InterPro" id="IPR033186">
    <property type="entry name" value="HerA_C"/>
</dbReference>
<protein>
    <submittedName>
        <fullName evidence="2">ATPase</fullName>
    </submittedName>
</protein>
<reference evidence="2 3" key="1">
    <citation type="submission" date="2014-09" db="EMBL/GenBank/DDBJ databases">
        <authorList>
            <person name="Grob C."/>
            <person name="Taubert M."/>
            <person name="Howat A.M."/>
            <person name="Burns O.J."/>
            <person name="Dixon J.L."/>
            <person name="Chen Y."/>
            <person name="Murrell J.C."/>
        </authorList>
    </citation>
    <scope>NUCLEOTIDE SEQUENCE [LARGE SCALE GENOMIC DNA]</scope>
    <source>
        <strain evidence="2">L4</strain>
    </source>
</reference>
<dbReference type="AlphaFoldDB" id="A0A0A0BHQ1"/>
<evidence type="ECO:0000259" key="1">
    <source>
        <dbReference type="Pfam" id="PF05872"/>
    </source>
</evidence>
<proteinExistence type="predicted"/>
<dbReference type="PANTHER" id="PTHR30121:SF6">
    <property type="entry name" value="SLR6007 PROTEIN"/>
    <property type="match status" value="1"/>
</dbReference>
<evidence type="ECO:0000313" key="3">
    <source>
        <dbReference type="Proteomes" id="UP000029999"/>
    </source>
</evidence>
<dbReference type="EMBL" id="JRQD01000002">
    <property type="protein sequence ID" value="KGM07481.1"/>
    <property type="molecule type" value="Genomic_DNA"/>
</dbReference>
<dbReference type="Pfam" id="PF05872">
    <property type="entry name" value="HerA_C"/>
    <property type="match status" value="1"/>
</dbReference>